<feature type="modified residue" description="N6-(pyridoxal phosphate)lysine" evidence="3">
    <location>
        <position position="183"/>
    </location>
</feature>
<dbReference type="EMBL" id="FLRC01000044">
    <property type="protein sequence ID" value="SBT26984.1"/>
    <property type="molecule type" value="Genomic_DNA"/>
</dbReference>
<dbReference type="PANTHER" id="PTHR30244">
    <property type="entry name" value="TRANSAMINASE"/>
    <property type="match status" value="1"/>
</dbReference>
<dbReference type="FunFam" id="3.40.640.10:FF:000037">
    <property type="entry name" value="dTDP-4-amino-4,6-dideoxygalactose transaminase"/>
    <property type="match status" value="1"/>
</dbReference>
<keyword evidence="3 4" id="KW-0663">Pyridoxal phosphate</keyword>
<evidence type="ECO:0000256" key="4">
    <source>
        <dbReference type="RuleBase" id="RU004508"/>
    </source>
</evidence>
<evidence type="ECO:0000313" key="6">
    <source>
        <dbReference type="EMBL" id="SOE52604.1"/>
    </source>
</evidence>
<gene>
    <name evidence="5" type="ORF">ODI_01109</name>
    <name evidence="6" type="ORF">ODI_R4332</name>
</gene>
<dbReference type="KEGG" id="odi:ODI_R4332"/>
<proteinExistence type="inferred from homology"/>
<dbReference type="NCBIfam" id="TIGR02379">
    <property type="entry name" value="ECA_wecE"/>
    <property type="match status" value="1"/>
</dbReference>
<dbReference type="CDD" id="cd00616">
    <property type="entry name" value="AHBA_syn"/>
    <property type="match status" value="1"/>
</dbReference>
<dbReference type="InterPro" id="IPR015424">
    <property type="entry name" value="PyrdxlP-dep_Trfase"/>
</dbReference>
<reference evidence="6 7" key="2">
    <citation type="submission" date="2017-08" db="EMBL/GenBank/DDBJ databases">
        <authorList>
            <person name="de Groot N.N."/>
        </authorList>
    </citation>
    <scope>NUCLEOTIDE SEQUENCE [LARGE SCALE GENOMIC DNA]</scope>
    <source>
        <strain evidence="6">Orrdi1</strain>
    </source>
</reference>
<protein>
    <submittedName>
        <fullName evidence="5">Lipopolysaccharide biosynthesis protein RffA</fullName>
    </submittedName>
</protein>
<dbReference type="STRING" id="1851544.ODI_01109"/>
<dbReference type="OrthoDB" id="9804264at2"/>
<organism evidence="5 7">
    <name type="scientific">Orrella dioscoreae</name>
    <dbReference type="NCBI Taxonomy" id="1851544"/>
    <lineage>
        <taxon>Bacteria</taxon>
        <taxon>Pseudomonadati</taxon>
        <taxon>Pseudomonadota</taxon>
        <taxon>Betaproteobacteria</taxon>
        <taxon>Burkholderiales</taxon>
        <taxon>Alcaligenaceae</taxon>
        <taxon>Orrella</taxon>
    </lineage>
</organism>
<keyword evidence="7" id="KW-1185">Reference proteome</keyword>
<name>A0A1C3K6A9_9BURK</name>
<sequence length="376" mass="40486">MDTIPFNRPPITGREIDYLKHVIDSGNLAGDGPYTQKCHAWLASQLGSPHALLTHSCTGALEIAALLCDIQPGDEVIMPSFTFVSTANAFVLRGATCVFVDIRADTLNLDETLIEAAITDKTRAIVPVHYAGVGCDMDTINAIAARHGLKVLEDAAQGLGATWRGQALGTLGDFGALSFHGTKNIVAGEGGALLVRDDAHAEHAEILREKGTDRSRFLRGDVDKYTWQDVGSSYLPSELTAAFLLAQLEDSQAITARRLAAWQRYRDALLPLEAAGKLRLQAIPEEARHNGHIFSLVLDSEAQRTRVLQALREQSIQATSHYVSLHASPAGLRHGRASGALSVTEHVSSAQVRLPVYADITESDQARVIATLCSAL</sequence>
<dbReference type="Pfam" id="PF01041">
    <property type="entry name" value="DegT_DnrJ_EryC1"/>
    <property type="match status" value="1"/>
</dbReference>
<reference evidence="5 7" key="1">
    <citation type="submission" date="2016-06" db="EMBL/GenBank/DDBJ databases">
        <authorList>
            <person name="Kjaerup R.B."/>
            <person name="Dalgaard T.S."/>
            <person name="Juul-Madsen H.R."/>
        </authorList>
    </citation>
    <scope>NUCLEOTIDE SEQUENCE [LARGE SCALE GENOMIC DNA]</scope>
    <source>
        <strain evidence="5">Orrdi1</strain>
    </source>
</reference>
<comment type="similarity">
    <text evidence="1 4">Belongs to the DegT/DnrJ/EryC1 family.</text>
</comment>
<dbReference type="Gene3D" id="3.40.640.10">
    <property type="entry name" value="Type I PLP-dependent aspartate aminotransferase-like (Major domain)"/>
    <property type="match status" value="1"/>
</dbReference>
<feature type="active site" description="Proton acceptor" evidence="2">
    <location>
        <position position="183"/>
    </location>
</feature>
<dbReference type="NCBIfam" id="NF008687">
    <property type="entry name" value="PRK11706.1"/>
    <property type="match status" value="1"/>
</dbReference>
<evidence type="ECO:0000256" key="1">
    <source>
        <dbReference type="ARBA" id="ARBA00037999"/>
    </source>
</evidence>
<dbReference type="InterPro" id="IPR000653">
    <property type="entry name" value="DegT/StrS_aminotransferase"/>
</dbReference>
<accession>A0A1C3K6A9</accession>
<dbReference type="AlphaFoldDB" id="A0A1C3K6A9"/>
<dbReference type="Proteomes" id="UP000078558">
    <property type="component" value="Chromosome I"/>
</dbReference>
<evidence type="ECO:0000256" key="3">
    <source>
        <dbReference type="PIRSR" id="PIRSR000390-2"/>
    </source>
</evidence>
<evidence type="ECO:0000256" key="2">
    <source>
        <dbReference type="PIRSR" id="PIRSR000390-1"/>
    </source>
</evidence>
<dbReference type="Gene3D" id="3.90.1150.10">
    <property type="entry name" value="Aspartate Aminotransferase, domain 1"/>
    <property type="match status" value="1"/>
</dbReference>
<dbReference type="PIRSF" id="PIRSF000390">
    <property type="entry name" value="PLP_StrS"/>
    <property type="match status" value="1"/>
</dbReference>
<evidence type="ECO:0000313" key="5">
    <source>
        <dbReference type="EMBL" id="SBT26984.1"/>
    </source>
</evidence>
<dbReference type="SUPFAM" id="SSF53383">
    <property type="entry name" value="PLP-dependent transferases"/>
    <property type="match status" value="1"/>
</dbReference>
<dbReference type="GO" id="GO:0030170">
    <property type="term" value="F:pyridoxal phosphate binding"/>
    <property type="evidence" value="ECO:0007669"/>
    <property type="project" value="TreeGrafter"/>
</dbReference>
<dbReference type="PANTHER" id="PTHR30244:SF34">
    <property type="entry name" value="DTDP-4-AMINO-4,6-DIDEOXYGALACTOSE TRANSAMINASE"/>
    <property type="match status" value="1"/>
</dbReference>
<dbReference type="EMBL" id="LT907988">
    <property type="protein sequence ID" value="SOE52604.1"/>
    <property type="molecule type" value="Genomic_DNA"/>
</dbReference>
<dbReference type="InterPro" id="IPR012749">
    <property type="entry name" value="WecE-like"/>
</dbReference>
<dbReference type="RefSeq" id="WP_067757677.1">
    <property type="nucleotide sequence ID" value="NZ_LT907988.1"/>
</dbReference>
<dbReference type="GO" id="GO:0000271">
    <property type="term" value="P:polysaccharide biosynthetic process"/>
    <property type="evidence" value="ECO:0007669"/>
    <property type="project" value="TreeGrafter"/>
</dbReference>
<dbReference type="GO" id="GO:0019180">
    <property type="term" value="F:dTDP-4-amino-4,6-dideoxygalactose transaminase activity"/>
    <property type="evidence" value="ECO:0007669"/>
    <property type="project" value="TreeGrafter"/>
</dbReference>
<evidence type="ECO:0000313" key="7">
    <source>
        <dbReference type="Proteomes" id="UP000078558"/>
    </source>
</evidence>
<dbReference type="InterPro" id="IPR015421">
    <property type="entry name" value="PyrdxlP-dep_Trfase_major"/>
</dbReference>
<dbReference type="InterPro" id="IPR015422">
    <property type="entry name" value="PyrdxlP-dep_Trfase_small"/>
</dbReference>